<dbReference type="InterPro" id="IPR051678">
    <property type="entry name" value="AGP_Transferase"/>
</dbReference>
<dbReference type="InterPro" id="IPR002575">
    <property type="entry name" value="Aminoglycoside_PTrfase"/>
</dbReference>
<dbReference type="PIRSF" id="PIRSF000707">
    <property type="entry name" value="Hygromycin-B_kinase"/>
    <property type="match status" value="1"/>
</dbReference>
<dbReference type="Proteomes" id="UP001595952">
    <property type="component" value="Unassembled WGS sequence"/>
</dbReference>
<dbReference type="InterPro" id="IPR016259">
    <property type="entry name" value="Hygromycin-B_Kinase"/>
</dbReference>
<dbReference type="EMBL" id="JBHSEI010000001">
    <property type="protein sequence ID" value="MFC4637233.1"/>
    <property type="molecule type" value="Genomic_DNA"/>
</dbReference>
<proteinExistence type="predicted"/>
<evidence type="ECO:0000259" key="1">
    <source>
        <dbReference type="Pfam" id="PF01636"/>
    </source>
</evidence>
<dbReference type="InterPro" id="IPR011009">
    <property type="entry name" value="Kinase-like_dom_sf"/>
</dbReference>
<keyword evidence="3" id="KW-1185">Reference proteome</keyword>
<dbReference type="PANTHER" id="PTHR21310">
    <property type="entry name" value="AMINOGLYCOSIDE PHOSPHOTRANSFERASE-RELATED-RELATED"/>
    <property type="match status" value="1"/>
</dbReference>
<dbReference type="PANTHER" id="PTHR21310:SF15">
    <property type="entry name" value="AMINOGLYCOSIDE PHOSPHOTRANSFERASE DOMAIN-CONTAINING PROTEIN"/>
    <property type="match status" value="1"/>
</dbReference>
<dbReference type="Gene3D" id="3.90.1200.10">
    <property type="match status" value="1"/>
</dbReference>
<accession>A0ABV9I5V4</accession>
<dbReference type="Pfam" id="PF01636">
    <property type="entry name" value="APH"/>
    <property type="match status" value="1"/>
</dbReference>
<evidence type="ECO:0000313" key="3">
    <source>
        <dbReference type="Proteomes" id="UP001595952"/>
    </source>
</evidence>
<sequence length="349" mass="38465">MLHFNRRGYHAAAPAIWQRFVARVAGKLRGIDTPPPWPERPSFEEFAALHAQALDPWQGLLSVICERHGLDGPPAQRFRLGKNVVFARGDVVIKLVPWQRAGEARRERAALLAVSGRLKVQTPALVAAGTVGAWSYLVTSRLPGRPLAELWPDLQPPDRQRLSVRQAELTQQVHHLNLNASARQALAFDWAGLLCLQAMELPGEWRGPPELLAQARSWIESVFWQGPGFGADPVLLHGDLNFLNLLVERQAGRLEVTGLLDWGDARWGPAAHDLISPAVNQFRRDASARRAWSAALGLEEGPIREATARAMLYYPDMWSIILDDLGVPQAASWTEVGAALFGLSSPDSG</sequence>
<reference evidence="3" key="1">
    <citation type="journal article" date="2019" name="Int. J. Syst. Evol. Microbiol.">
        <title>The Global Catalogue of Microorganisms (GCM) 10K type strain sequencing project: providing services to taxonomists for standard genome sequencing and annotation.</title>
        <authorList>
            <consortium name="The Broad Institute Genomics Platform"/>
            <consortium name="The Broad Institute Genome Sequencing Center for Infectious Disease"/>
            <person name="Wu L."/>
            <person name="Ma J."/>
        </authorList>
    </citation>
    <scope>NUCLEOTIDE SEQUENCE [LARGE SCALE GENOMIC DNA]</scope>
    <source>
        <strain evidence="3">CCUG 55995</strain>
    </source>
</reference>
<gene>
    <name evidence="2" type="ORF">ACFO0D_02650</name>
</gene>
<comment type="caution">
    <text evidence="2">The sequence shown here is derived from an EMBL/GenBank/DDBJ whole genome shotgun (WGS) entry which is preliminary data.</text>
</comment>
<protein>
    <submittedName>
        <fullName evidence="2">Phosphotransferase family protein</fullName>
    </submittedName>
</protein>
<evidence type="ECO:0000313" key="2">
    <source>
        <dbReference type="EMBL" id="MFC4637233.1"/>
    </source>
</evidence>
<feature type="domain" description="Aminoglycoside phosphotransferase" evidence="1">
    <location>
        <begin position="88"/>
        <end position="300"/>
    </location>
</feature>
<name>A0ABV9I5V4_9DEIO</name>
<dbReference type="SUPFAM" id="SSF56112">
    <property type="entry name" value="Protein kinase-like (PK-like)"/>
    <property type="match status" value="1"/>
</dbReference>
<dbReference type="RefSeq" id="WP_380060261.1">
    <property type="nucleotide sequence ID" value="NZ_JBHSEI010000001.1"/>
</dbReference>
<organism evidence="2 3">
    <name type="scientific">Deinococcus hohokamensis</name>
    <dbReference type="NCBI Taxonomy" id="309883"/>
    <lineage>
        <taxon>Bacteria</taxon>
        <taxon>Thermotogati</taxon>
        <taxon>Deinococcota</taxon>
        <taxon>Deinococci</taxon>
        <taxon>Deinococcales</taxon>
        <taxon>Deinococcaceae</taxon>
        <taxon>Deinococcus</taxon>
    </lineage>
</organism>